<dbReference type="EMBL" id="MTHB01000256">
    <property type="protein sequence ID" value="OXC73205.1"/>
    <property type="molecule type" value="Genomic_DNA"/>
</dbReference>
<dbReference type="RefSeq" id="WP_089165106.1">
    <property type="nucleotide sequence ID" value="NZ_MTHB01000256.1"/>
</dbReference>
<gene>
    <name evidence="1" type="ORF">BSU04_38330</name>
</gene>
<sequence>MVDAHTALQRLYTELAQEPGIVSVWPDFLLNEQIERAILTRIEADAKPPQLTLSLMYRKDRVFGAAAEYFAECVKSTSLDRSAVSPIDTS</sequence>
<dbReference type="AlphaFoldDB" id="A0A226WPV4"/>
<comment type="caution">
    <text evidence="1">The sequence shown here is derived from an EMBL/GenBank/DDBJ whole genome shotgun (WGS) entry which is preliminary data.</text>
</comment>
<accession>A0A226WPV4</accession>
<evidence type="ECO:0000313" key="2">
    <source>
        <dbReference type="Proteomes" id="UP000214720"/>
    </source>
</evidence>
<dbReference type="SUPFAM" id="SSF53850">
    <property type="entry name" value="Periplasmic binding protein-like II"/>
    <property type="match status" value="1"/>
</dbReference>
<evidence type="ECO:0000313" key="1">
    <source>
        <dbReference type="EMBL" id="OXC73205.1"/>
    </source>
</evidence>
<dbReference type="Proteomes" id="UP000214720">
    <property type="component" value="Unassembled WGS sequence"/>
</dbReference>
<protein>
    <recommendedName>
        <fullName evidence="3">Transcriptional regulator, LysR family</fullName>
    </recommendedName>
</protein>
<dbReference type="OrthoDB" id="8629427at2"/>
<evidence type="ECO:0008006" key="3">
    <source>
        <dbReference type="Google" id="ProtNLM"/>
    </source>
</evidence>
<organism evidence="1 2">
    <name type="scientific">Caballeronia sordidicola</name>
    <name type="common">Burkholderia sordidicola</name>
    <dbReference type="NCBI Taxonomy" id="196367"/>
    <lineage>
        <taxon>Bacteria</taxon>
        <taxon>Pseudomonadati</taxon>
        <taxon>Pseudomonadota</taxon>
        <taxon>Betaproteobacteria</taxon>
        <taxon>Burkholderiales</taxon>
        <taxon>Burkholderiaceae</taxon>
        <taxon>Caballeronia</taxon>
    </lineage>
</organism>
<reference evidence="2" key="1">
    <citation type="submission" date="2017-01" db="EMBL/GenBank/DDBJ databases">
        <title>Genome Analysis of Deinococcus marmoris KOPRI26562.</title>
        <authorList>
            <person name="Kim J.H."/>
            <person name="Oh H.-M."/>
        </authorList>
    </citation>
    <scope>NUCLEOTIDE SEQUENCE [LARGE SCALE GENOMIC DNA]</scope>
    <source>
        <strain evidence="2">PAMC 26633</strain>
    </source>
</reference>
<proteinExistence type="predicted"/>
<name>A0A226WPV4_CABSO</name>